<dbReference type="Gene3D" id="3.20.20.70">
    <property type="entry name" value="Aldolase class I"/>
    <property type="match status" value="1"/>
</dbReference>
<name>A0A9W6VMI4_9PSEU</name>
<evidence type="ECO:0000256" key="1">
    <source>
        <dbReference type="ARBA" id="ARBA00004761"/>
    </source>
</evidence>
<protein>
    <submittedName>
        <fullName evidence="6">2-keto-3-deoxy-phosphogluconate aldolase</fullName>
    </submittedName>
</protein>
<dbReference type="AlphaFoldDB" id="A0A9W6VMI4"/>
<sequence>MNSPSPDLTDRQEKTIAALAAATVVPVLRADNIGSAIALVNRLVRAGAKAVELTTTIPGWTEVLAAATELRDRTSDRVLIGMGTVLNATDADRALELDADFLVSPFPAPTVRGPADDADVLFVEGGSTPAEVAAAAKRGMAKLFPAHLGGPAYLTTLLSVLPGARIIPTGGINVGDVGSWLRAGALAVGVGRDLYNAEDITVALAQATRSGTR</sequence>
<proteinExistence type="inferred from homology"/>
<dbReference type="PANTHER" id="PTHR30246">
    <property type="entry name" value="2-KETO-3-DEOXY-6-PHOSPHOGLUCONATE ALDOLASE"/>
    <property type="match status" value="1"/>
</dbReference>
<comment type="caution">
    <text evidence="6">The sequence shown here is derived from an EMBL/GenBank/DDBJ whole genome shotgun (WGS) entry which is preliminary data.</text>
</comment>
<keyword evidence="5" id="KW-0119">Carbohydrate metabolism</keyword>
<dbReference type="CDD" id="cd00452">
    <property type="entry name" value="KDPG_aldolase"/>
    <property type="match status" value="1"/>
</dbReference>
<dbReference type="PANTHER" id="PTHR30246:SF1">
    <property type="entry name" value="2-DEHYDRO-3-DEOXY-6-PHOSPHOGALACTONATE ALDOLASE-RELATED"/>
    <property type="match status" value="1"/>
</dbReference>
<dbReference type="SUPFAM" id="SSF51569">
    <property type="entry name" value="Aldolase"/>
    <property type="match status" value="1"/>
</dbReference>
<evidence type="ECO:0000313" key="6">
    <source>
        <dbReference type="EMBL" id="GLY71571.1"/>
    </source>
</evidence>
<accession>A0A9W6VMI4</accession>
<dbReference type="EMBL" id="BSTI01000040">
    <property type="protein sequence ID" value="GLY71571.1"/>
    <property type="molecule type" value="Genomic_DNA"/>
</dbReference>
<dbReference type="Proteomes" id="UP001165136">
    <property type="component" value="Unassembled WGS sequence"/>
</dbReference>
<evidence type="ECO:0000256" key="5">
    <source>
        <dbReference type="ARBA" id="ARBA00023277"/>
    </source>
</evidence>
<keyword evidence="4" id="KW-0456">Lyase</keyword>
<dbReference type="InterPro" id="IPR013785">
    <property type="entry name" value="Aldolase_TIM"/>
</dbReference>
<comment type="pathway">
    <text evidence="1">Carbohydrate acid metabolism.</text>
</comment>
<gene>
    <name evidence="6" type="ORF">Atai01_81900</name>
</gene>
<evidence type="ECO:0000313" key="7">
    <source>
        <dbReference type="Proteomes" id="UP001165136"/>
    </source>
</evidence>
<reference evidence="6" key="1">
    <citation type="submission" date="2023-03" db="EMBL/GenBank/DDBJ databases">
        <title>Amycolatopsis taiwanensis NBRC 103393.</title>
        <authorList>
            <person name="Ichikawa N."/>
            <person name="Sato H."/>
            <person name="Tonouchi N."/>
        </authorList>
    </citation>
    <scope>NUCLEOTIDE SEQUENCE</scope>
    <source>
        <strain evidence="6">NBRC 103393</strain>
    </source>
</reference>
<comment type="similarity">
    <text evidence="2">Belongs to the KHG/KDPG aldolase family.</text>
</comment>
<dbReference type="Pfam" id="PF01081">
    <property type="entry name" value="Aldolase"/>
    <property type="match status" value="1"/>
</dbReference>
<evidence type="ECO:0000256" key="2">
    <source>
        <dbReference type="ARBA" id="ARBA00006906"/>
    </source>
</evidence>
<keyword evidence="7" id="KW-1185">Reference proteome</keyword>
<evidence type="ECO:0000256" key="3">
    <source>
        <dbReference type="ARBA" id="ARBA00011233"/>
    </source>
</evidence>
<organism evidence="6 7">
    <name type="scientific">Amycolatopsis taiwanensis</name>
    <dbReference type="NCBI Taxonomy" id="342230"/>
    <lineage>
        <taxon>Bacteria</taxon>
        <taxon>Bacillati</taxon>
        <taxon>Actinomycetota</taxon>
        <taxon>Actinomycetes</taxon>
        <taxon>Pseudonocardiales</taxon>
        <taxon>Pseudonocardiaceae</taxon>
        <taxon>Amycolatopsis</taxon>
    </lineage>
</organism>
<dbReference type="RefSeq" id="WP_084143677.1">
    <property type="nucleotide sequence ID" value="NZ_BSTI01000040.1"/>
</dbReference>
<evidence type="ECO:0000256" key="4">
    <source>
        <dbReference type="ARBA" id="ARBA00023239"/>
    </source>
</evidence>
<comment type="subunit">
    <text evidence="3">Homotrimer.</text>
</comment>
<dbReference type="InterPro" id="IPR000887">
    <property type="entry name" value="Aldlse_KDPG_KHG"/>
</dbReference>
<dbReference type="GO" id="GO:0016829">
    <property type="term" value="F:lyase activity"/>
    <property type="evidence" value="ECO:0007669"/>
    <property type="project" value="UniProtKB-KW"/>
</dbReference>